<protein>
    <recommendedName>
        <fullName evidence="6">HSF-type DNA-binding domain-containing protein</fullName>
    </recommendedName>
</protein>
<keyword evidence="2" id="KW-0238">DNA-binding</keyword>
<dbReference type="Gene3D" id="1.10.10.10">
    <property type="entry name" value="Winged helix-like DNA-binding domain superfamily/Winged helix DNA-binding domain"/>
    <property type="match status" value="1"/>
</dbReference>
<dbReference type="AlphaFoldDB" id="A0AB34JV20"/>
<dbReference type="Gene3D" id="3.30.450.20">
    <property type="entry name" value="PAS domain"/>
    <property type="match status" value="2"/>
</dbReference>
<name>A0AB34JV20_PRYPA</name>
<dbReference type="Pfam" id="PF13426">
    <property type="entry name" value="PAS_9"/>
    <property type="match status" value="2"/>
</dbReference>
<dbReference type="PANTHER" id="PTHR10015">
    <property type="entry name" value="HEAT SHOCK TRANSCRIPTION FACTOR"/>
    <property type="match status" value="1"/>
</dbReference>
<evidence type="ECO:0000313" key="8">
    <source>
        <dbReference type="Proteomes" id="UP001515480"/>
    </source>
</evidence>
<dbReference type="InterPro" id="IPR035965">
    <property type="entry name" value="PAS-like_dom_sf"/>
</dbReference>
<dbReference type="GO" id="GO:0003700">
    <property type="term" value="F:DNA-binding transcription factor activity"/>
    <property type="evidence" value="ECO:0007669"/>
    <property type="project" value="InterPro"/>
</dbReference>
<dbReference type="InterPro" id="IPR036388">
    <property type="entry name" value="WH-like_DNA-bd_sf"/>
</dbReference>
<feature type="compositionally biased region" description="Low complexity" evidence="5">
    <location>
        <begin position="650"/>
        <end position="660"/>
    </location>
</feature>
<sequence length="713" mass="76052">MASSDAALTCRPAGCQVVVAREPPFQILAASPTWLAISGYTDTDAVGQPLLQSLEGEATCRATAAALASAIQESKAIVVRMVVYRKDGAQLYAEIESVNIPQPLSALAGPSSCVLHFTVANSSLQRHPKPTGDSLNLNHPSLSSSAHICVENRTPWRILACNKLWETLTGYSPEDNMKSTLSVLHGPVTDEATMVALRDAFTQQRPISARLVCYDSAQLPFLATVHASPLPEYDSVLLKLLPSVSSDIGESSQALQQAASSQGVLANASCAPLYMGPAFGARGREREQAEAQSMLTTSAVHNPPTAAGKRAKPDTSPSNATARVTTSFVNGEEHMSVDAASTTTSEFKYLGTENFVSGNAKSWSAQQAVLMERVESNLTDAFSEGGDDTVRVDGRTRTDKPAPFVSKLLQILQTPENEPVVHWAVYEGAPAFTIEDTTSFSKSVLPQYFKHNKLSSFVQQLYTYGFRRCGESMSMKRSLKAPEFHHRAAESSSSISFLHDLFRPSQPELLAQIKRGNGSKDVSPPSAAGISAAGMASSSTDDIQIAQQEMDQLERTIELIRTSHGERLARDSQWVEAVVRMIETRTAANAIPLGSAPRPERARDASGTGAANCSASQTNGTRGEDSSIESHSGESRIGESRSVESRSGESRSGSSAGTSSQRNGVLSDRCSESGGSDGSSSDTGSSQAKNYKRAKGKRTNSNSPPHSETSIEV</sequence>
<evidence type="ECO:0000256" key="3">
    <source>
        <dbReference type="ARBA" id="ARBA00023242"/>
    </source>
</evidence>
<feature type="region of interest" description="Disordered" evidence="5">
    <location>
        <begin position="516"/>
        <end position="540"/>
    </location>
</feature>
<evidence type="ECO:0000256" key="4">
    <source>
        <dbReference type="RuleBase" id="RU004020"/>
    </source>
</evidence>
<feature type="region of interest" description="Disordered" evidence="5">
    <location>
        <begin position="283"/>
        <end position="321"/>
    </location>
</feature>
<dbReference type="SUPFAM" id="SSF46785">
    <property type="entry name" value="Winged helix' DNA-binding domain"/>
    <property type="match status" value="1"/>
</dbReference>
<evidence type="ECO:0000259" key="6">
    <source>
        <dbReference type="SMART" id="SM00415"/>
    </source>
</evidence>
<organism evidence="7 8">
    <name type="scientific">Prymnesium parvum</name>
    <name type="common">Toxic golden alga</name>
    <dbReference type="NCBI Taxonomy" id="97485"/>
    <lineage>
        <taxon>Eukaryota</taxon>
        <taxon>Haptista</taxon>
        <taxon>Haptophyta</taxon>
        <taxon>Prymnesiophyceae</taxon>
        <taxon>Prymnesiales</taxon>
        <taxon>Prymnesiaceae</taxon>
        <taxon>Prymnesium</taxon>
    </lineage>
</organism>
<evidence type="ECO:0000313" key="7">
    <source>
        <dbReference type="EMBL" id="KAL1525765.1"/>
    </source>
</evidence>
<dbReference type="Pfam" id="PF00447">
    <property type="entry name" value="HSF_DNA-bind"/>
    <property type="match status" value="1"/>
</dbReference>
<comment type="caution">
    <text evidence="7">The sequence shown here is derived from an EMBL/GenBank/DDBJ whole genome shotgun (WGS) entry which is preliminary data.</text>
</comment>
<dbReference type="InterPro" id="IPR000232">
    <property type="entry name" value="HSF_DNA-bd"/>
</dbReference>
<feature type="domain" description="HSF-type DNA-binding" evidence="6">
    <location>
        <begin position="400"/>
        <end position="516"/>
    </location>
</feature>
<dbReference type="InterPro" id="IPR000014">
    <property type="entry name" value="PAS"/>
</dbReference>
<feature type="region of interest" description="Disordered" evidence="5">
    <location>
        <begin position="591"/>
        <end position="713"/>
    </location>
</feature>
<dbReference type="PRINTS" id="PR00056">
    <property type="entry name" value="HSFDOMAIN"/>
</dbReference>
<evidence type="ECO:0000256" key="5">
    <source>
        <dbReference type="SAM" id="MobiDB-lite"/>
    </source>
</evidence>
<dbReference type="GO" id="GO:0005634">
    <property type="term" value="C:nucleus"/>
    <property type="evidence" value="ECO:0007669"/>
    <property type="project" value="UniProtKB-SubCell"/>
</dbReference>
<dbReference type="Proteomes" id="UP001515480">
    <property type="component" value="Unassembled WGS sequence"/>
</dbReference>
<evidence type="ECO:0000256" key="1">
    <source>
        <dbReference type="ARBA" id="ARBA00004123"/>
    </source>
</evidence>
<feature type="compositionally biased region" description="Polar residues" evidence="5">
    <location>
        <begin position="609"/>
        <end position="621"/>
    </location>
</feature>
<dbReference type="SMART" id="SM00415">
    <property type="entry name" value="HSF"/>
    <property type="match status" value="1"/>
</dbReference>
<accession>A0AB34JV20</accession>
<feature type="compositionally biased region" description="Low complexity" evidence="5">
    <location>
        <begin position="672"/>
        <end position="686"/>
    </location>
</feature>
<gene>
    <name evidence="7" type="ORF">AB1Y20_020608</name>
</gene>
<feature type="compositionally biased region" description="Basic and acidic residues" evidence="5">
    <location>
        <begin position="631"/>
        <end position="649"/>
    </location>
</feature>
<feature type="compositionally biased region" description="Low complexity" evidence="5">
    <location>
        <begin position="523"/>
        <end position="539"/>
    </location>
</feature>
<dbReference type="SUPFAM" id="SSF55785">
    <property type="entry name" value="PYP-like sensor domain (PAS domain)"/>
    <property type="match status" value="2"/>
</dbReference>
<evidence type="ECO:0000256" key="2">
    <source>
        <dbReference type="ARBA" id="ARBA00023125"/>
    </source>
</evidence>
<comment type="similarity">
    <text evidence="4">Belongs to the HSF family.</text>
</comment>
<dbReference type="GO" id="GO:0043565">
    <property type="term" value="F:sequence-specific DNA binding"/>
    <property type="evidence" value="ECO:0007669"/>
    <property type="project" value="InterPro"/>
</dbReference>
<keyword evidence="8" id="KW-1185">Reference proteome</keyword>
<reference evidence="7 8" key="1">
    <citation type="journal article" date="2024" name="Science">
        <title>Giant polyketide synthase enzymes in the biosynthesis of giant marine polyether toxins.</title>
        <authorList>
            <person name="Fallon T.R."/>
            <person name="Shende V.V."/>
            <person name="Wierzbicki I.H."/>
            <person name="Pendleton A.L."/>
            <person name="Watervoot N.F."/>
            <person name="Auber R.P."/>
            <person name="Gonzalez D.J."/>
            <person name="Wisecaver J.H."/>
            <person name="Moore B.S."/>
        </authorList>
    </citation>
    <scope>NUCLEOTIDE SEQUENCE [LARGE SCALE GENOMIC DNA]</scope>
    <source>
        <strain evidence="7 8">12B1</strain>
    </source>
</reference>
<feature type="compositionally biased region" description="Polar residues" evidence="5">
    <location>
        <begin position="290"/>
        <end position="300"/>
    </location>
</feature>
<dbReference type="PANTHER" id="PTHR10015:SF206">
    <property type="entry name" value="HSF-TYPE DNA-BINDING DOMAIN-CONTAINING PROTEIN"/>
    <property type="match status" value="1"/>
</dbReference>
<dbReference type="InterPro" id="IPR036390">
    <property type="entry name" value="WH_DNA-bd_sf"/>
</dbReference>
<feature type="compositionally biased region" description="Polar residues" evidence="5">
    <location>
        <begin position="699"/>
        <end position="713"/>
    </location>
</feature>
<dbReference type="EMBL" id="JBGBPQ010000004">
    <property type="protein sequence ID" value="KAL1525765.1"/>
    <property type="molecule type" value="Genomic_DNA"/>
</dbReference>
<comment type="subcellular location">
    <subcellularLocation>
        <location evidence="1">Nucleus</location>
    </subcellularLocation>
</comment>
<proteinExistence type="inferred from homology"/>
<keyword evidence="3" id="KW-0539">Nucleus</keyword>